<evidence type="ECO:0000256" key="1">
    <source>
        <dbReference type="SAM" id="MobiDB-lite"/>
    </source>
</evidence>
<name>A0A2K3D8U9_CHLRE</name>
<feature type="region of interest" description="Disordered" evidence="1">
    <location>
        <begin position="1"/>
        <end position="35"/>
    </location>
</feature>
<feature type="compositionally biased region" description="Polar residues" evidence="1">
    <location>
        <begin position="1"/>
        <end position="19"/>
    </location>
</feature>
<keyword evidence="3" id="KW-1185">Reference proteome</keyword>
<dbReference type="InParanoid" id="A0A2K3D8U9"/>
<sequence>MSGSSSVPPGPTQYPQDSAGSHGFGESRNVQEEQTLALEVLAQAPATGQVDAHQDQ</sequence>
<dbReference type="KEGG" id="cre:CHLRE_11g482276v5"/>
<evidence type="ECO:0000313" key="3">
    <source>
        <dbReference type="Proteomes" id="UP000006906"/>
    </source>
</evidence>
<proteinExistence type="predicted"/>
<protein>
    <submittedName>
        <fullName evidence="2">Uncharacterized protein</fullName>
    </submittedName>
</protein>
<dbReference type="EMBL" id="CM008972">
    <property type="protein sequence ID" value="PNW76946.1"/>
    <property type="molecule type" value="Genomic_DNA"/>
</dbReference>
<reference evidence="2 3" key="1">
    <citation type="journal article" date="2007" name="Science">
        <title>The Chlamydomonas genome reveals the evolution of key animal and plant functions.</title>
        <authorList>
            <person name="Merchant S.S."/>
            <person name="Prochnik S.E."/>
            <person name="Vallon O."/>
            <person name="Harris E.H."/>
            <person name="Karpowicz S.J."/>
            <person name="Witman G.B."/>
            <person name="Terry A."/>
            <person name="Salamov A."/>
            <person name="Fritz-Laylin L.K."/>
            <person name="Marechal-Drouard L."/>
            <person name="Marshall W.F."/>
            <person name="Qu L.H."/>
            <person name="Nelson D.R."/>
            <person name="Sanderfoot A.A."/>
            <person name="Spalding M.H."/>
            <person name="Kapitonov V.V."/>
            <person name="Ren Q."/>
            <person name="Ferris P."/>
            <person name="Lindquist E."/>
            <person name="Shapiro H."/>
            <person name="Lucas S.M."/>
            <person name="Grimwood J."/>
            <person name="Schmutz J."/>
            <person name="Cardol P."/>
            <person name="Cerutti H."/>
            <person name="Chanfreau G."/>
            <person name="Chen C.L."/>
            <person name="Cognat V."/>
            <person name="Croft M.T."/>
            <person name="Dent R."/>
            <person name="Dutcher S."/>
            <person name="Fernandez E."/>
            <person name="Fukuzawa H."/>
            <person name="Gonzalez-Ballester D."/>
            <person name="Gonzalez-Halphen D."/>
            <person name="Hallmann A."/>
            <person name="Hanikenne M."/>
            <person name="Hippler M."/>
            <person name="Inwood W."/>
            <person name="Jabbari K."/>
            <person name="Kalanon M."/>
            <person name="Kuras R."/>
            <person name="Lefebvre P.A."/>
            <person name="Lemaire S.D."/>
            <person name="Lobanov A.V."/>
            <person name="Lohr M."/>
            <person name="Manuell A."/>
            <person name="Meier I."/>
            <person name="Mets L."/>
            <person name="Mittag M."/>
            <person name="Mittelmeier T."/>
            <person name="Moroney J.V."/>
            <person name="Moseley J."/>
            <person name="Napoli C."/>
            <person name="Nedelcu A.M."/>
            <person name="Niyogi K."/>
            <person name="Novoselov S.V."/>
            <person name="Paulsen I.T."/>
            <person name="Pazour G."/>
            <person name="Purton S."/>
            <person name="Ral J.P."/>
            <person name="Riano-Pachon D.M."/>
            <person name="Riekhof W."/>
            <person name="Rymarquis L."/>
            <person name="Schroda M."/>
            <person name="Stern D."/>
            <person name="Umen J."/>
            <person name="Willows R."/>
            <person name="Wilson N."/>
            <person name="Zimmer S.L."/>
            <person name="Allmer J."/>
            <person name="Balk J."/>
            <person name="Bisova K."/>
            <person name="Chen C.J."/>
            <person name="Elias M."/>
            <person name="Gendler K."/>
            <person name="Hauser C."/>
            <person name="Lamb M.R."/>
            <person name="Ledford H."/>
            <person name="Long J.C."/>
            <person name="Minagawa J."/>
            <person name="Page M.D."/>
            <person name="Pan J."/>
            <person name="Pootakham W."/>
            <person name="Roje S."/>
            <person name="Rose A."/>
            <person name="Stahlberg E."/>
            <person name="Terauchi A.M."/>
            <person name="Yang P."/>
            <person name="Ball S."/>
            <person name="Bowler C."/>
            <person name="Dieckmann C.L."/>
            <person name="Gladyshev V.N."/>
            <person name="Green P."/>
            <person name="Jorgensen R."/>
            <person name="Mayfield S."/>
            <person name="Mueller-Roeber B."/>
            <person name="Rajamani S."/>
            <person name="Sayre R.T."/>
            <person name="Brokstein P."/>
            <person name="Dubchak I."/>
            <person name="Goodstein D."/>
            <person name="Hornick L."/>
            <person name="Huang Y.W."/>
            <person name="Jhaveri J."/>
            <person name="Luo Y."/>
            <person name="Martinez D."/>
            <person name="Ngau W.C."/>
            <person name="Otillar B."/>
            <person name="Poliakov A."/>
            <person name="Porter A."/>
            <person name="Szajkowski L."/>
            <person name="Werner G."/>
            <person name="Zhou K."/>
            <person name="Grigoriev I.V."/>
            <person name="Rokhsar D.S."/>
            <person name="Grossman A.R."/>
        </authorList>
    </citation>
    <scope>NUCLEOTIDE SEQUENCE [LARGE SCALE GENOMIC DNA]</scope>
    <source>
        <strain evidence="3">CC-503</strain>
    </source>
</reference>
<dbReference type="AlphaFoldDB" id="A0A2K3D8U9"/>
<dbReference type="Gramene" id="PNW76946">
    <property type="protein sequence ID" value="PNW76946"/>
    <property type="gene ID" value="CHLRE_11g482276v5"/>
</dbReference>
<dbReference type="GeneID" id="66055370"/>
<dbReference type="RefSeq" id="XP_042919770.1">
    <property type="nucleotide sequence ID" value="XM_043067765.1"/>
</dbReference>
<dbReference type="Proteomes" id="UP000006906">
    <property type="component" value="Chromosome 11"/>
</dbReference>
<accession>A0A2K3D8U9</accession>
<gene>
    <name evidence="2" type="ORF">CHLRE_11g482276v5</name>
</gene>
<evidence type="ECO:0000313" key="2">
    <source>
        <dbReference type="EMBL" id="PNW76946.1"/>
    </source>
</evidence>
<organism evidence="2 3">
    <name type="scientific">Chlamydomonas reinhardtii</name>
    <name type="common">Chlamydomonas smithii</name>
    <dbReference type="NCBI Taxonomy" id="3055"/>
    <lineage>
        <taxon>Eukaryota</taxon>
        <taxon>Viridiplantae</taxon>
        <taxon>Chlorophyta</taxon>
        <taxon>core chlorophytes</taxon>
        <taxon>Chlorophyceae</taxon>
        <taxon>CS clade</taxon>
        <taxon>Chlamydomonadales</taxon>
        <taxon>Chlamydomonadaceae</taxon>
        <taxon>Chlamydomonas</taxon>
    </lineage>
</organism>